<proteinExistence type="predicted"/>
<evidence type="ECO:0000313" key="2">
    <source>
        <dbReference type="Proteomes" id="UP001221686"/>
    </source>
</evidence>
<reference evidence="1 2" key="1">
    <citation type="submission" date="2022-11" db="EMBL/GenBank/DDBJ databases">
        <title>Minimal conservation of predation-associated metabolite biosynthetic gene clusters underscores biosynthetic potential of Myxococcota including descriptions for ten novel species: Archangium lansinium sp. nov., Myxococcus landrumus sp. nov., Nannocystis bai.</title>
        <authorList>
            <person name="Ahearne A."/>
            <person name="Stevens C."/>
            <person name="Dowd S."/>
        </authorList>
    </citation>
    <scope>NUCLEOTIDE SEQUENCE [LARGE SCALE GENOMIC DNA]</scope>
    <source>
        <strain evidence="1 2">BB15-2</strain>
    </source>
</reference>
<gene>
    <name evidence="1" type="ORF">POL25_14075</name>
</gene>
<organism evidence="1 2">
    <name type="scientific">Nannocystis bainbridge</name>
    <dbReference type="NCBI Taxonomy" id="2995303"/>
    <lineage>
        <taxon>Bacteria</taxon>
        <taxon>Pseudomonadati</taxon>
        <taxon>Myxococcota</taxon>
        <taxon>Polyangia</taxon>
        <taxon>Nannocystales</taxon>
        <taxon>Nannocystaceae</taxon>
        <taxon>Nannocystis</taxon>
    </lineage>
</organism>
<keyword evidence="2" id="KW-1185">Reference proteome</keyword>
<accession>A0ABT5DY58</accession>
<protein>
    <submittedName>
        <fullName evidence="1">Uncharacterized protein</fullName>
    </submittedName>
</protein>
<name>A0ABT5DY58_9BACT</name>
<evidence type="ECO:0000313" key="1">
    <source>
        <dbReference type="EMBL" id="MDC0718029.1"/>
    </source>
</evidence>
<dbReference type="EMBL" id="JAQNDL010000001">
    <property type="protein sequence ID" value="MDC0718029.1"/>
    <property type="molecule type" value="Genomic_DNA"/>
</dbReference>
<sequence length="103" mass="11624">MVAKVSPAASDNKTMFEIYRESDYNRAFHFVFFTDLDEHNRGKEIARAAAGETVFHGFVADERKDAARAEIEAIVDELNAMDEDTAGMPEADIRRRLGQFLVP</sequence>
<dbReference type="RefSeq" id="WP_272086509.1">
    <property type="nucleotide sequence ID" value="NZ_JAQNDL010000001.1"/>
</dbReference>
<comment type="caution">
    <text evidence="1">The sequence shown here is derived from an EMBL/GenBank/DDBJ whole genome shotgun (WGS) entry which is preliminary data.</text>
</comment>
<dbReference type="Proteomes" id="UP001221686">
    <property type="component" value="Unassembled WGS sequence"/>
</dbReference>